<dbReference type="Proteomes" id="UP000189733">
    <property type="component" value="Unassembled WGS sequence"/>
</dbReference>
<proteinExistence type="predicted"/>
<protein>
    <submittedName>
        <fullName evidence="1">Gamma-glutamyltranspeptidase / glutathione hydrolase</fullName>
    </submittedName>
</protein>
<dbReference type="AlphaFoldDB" id="A0A1T4VJZ2"/>
<dbReference type="SUPFAM" id="SSF56235">
    <property type="entry name" value="N-terminal nucleophile aminohydrolases (Ntn hydrolases)"/>
    <property type="match status" value="1"/>
</dbReference>
<keyword evidence="2" id="KW-1185">Reference proteome</keyword>
<dbReference type="STRING" id="1121442.SAMN02745702_00504"/>
<dbReference type="PRINTS" id="PR01210">
    <property type="entry name" value="GGTRANSPTASE"/>
</dbReference>
<dbReference type="EMBL" id="FUYA01000001">
    <property type="protein sequence ID" value="SKA65246.1"/>
    <property type="molecule type" value="Genomic_DNA"/>
</dbReference>
<dbReference type="Gene3D" id="1.10.246.130">
    <property type="match status" value="1"/>
</dbReference>
<dbReference type="InterPro" id="IPR029055">
    <property type="entry name" value="Ntn_hydrolases_N"/>
</dbReference>
<sequence length="555" mass="59079">MRSFPFSFSDSAGCPDFGPGVRRSPVFAQKCMAAASQPQAVQAGLSMLAQGGTAADAAIAMAAVLAVIEPCSTGLGGDAFALYYDASCAQVAGLNGSGRSPKALSLELVKKRCGAELPPRHPLCVTVPGALSAWCALLERYGRLPLEQVLAPALSCAREGFSVGPVTSMLWKEGESVLRVAGGQELLKNGRAPRPGEVMYSPGMERVLTGLSRAGTPAAAHELFYAGEFAADIVQAVQERGGVLERSDMAAHHCDWADSVSTVYQGMTVHECAPNGQGITALIALNILQELRESGVDMRDEAMRLHMQIEAMRQAFALSREHVTDPRAMHARSEQLLSRDLAARCARQIFMDRRNVSVNAQPLPSSDTVYFCVVDAEGNACSMVNSCYMTFGTGIVPKMTGFAVQNRGHNFSLDPLHDNVLAPEKRPYHTIIPGLMTYADGSLAGPFGVMGGFMQPQGHVQVLSSLLDDGYDPQCALDRGRFCIESGSPQGLVALEESVPEQLRNAVSALGHPVRCVQGYERGLFGRGQCILRNPTTGFLCAGSDARADGCAFGF</sequence>
<dbReference type="PANTHER" id="PTHR43881">
    <property type="entry name" value="GAMMA-GLUTAMYLTRANSPEPTIDASE (AFU_ORTHOLOGUE AFUA_4G13580)"/>
    <property type="match status" value="1"/>
</dbReference>
<organism evidence="1 2">
    <name type="scientific">Desulfobaculum bizertense DSM 18034</name>
    <dbReference type="NCBI Taxonomy" id="1121442"/>
    <lineage>
        <taxon>Bacteria</taxon>
        <taxon>Pseudomonadati</taxon>
        <taxon>Thermodesulfobacteriota</taxon>
        <taxon>Desulfovibrionia</taxon>
        <taxon>Desulfovibrionales</taxon>
        <taxon>Desulfovibrionaceae</taxon>
        <taxon>Desulfobaculum</taxon>
    </lineage>
</organism>
<dbReference type="RefSeq" id="WP_078683804.1">
    <property type="nucleotide sequence ID" value="NZ_FUYA01000001.1"/>
</dbReference>
<evidence type="ECO:0000313" key="2">
    <source>
        <dbReference type="Proteomes" id="UP000189733"/>
    </source>
</evidence>
<accession>A0A1T4VJZ2</accession>
<dbReference type="OrthoDB" id="5297205at2"/>
<dbReference type="InterPro" id="IPR043138">
    <property type="entry name" value="GGT_lsub"/>
</dbReference>
<dbReference type="Pfam" id="PF01019">
    <property type="entry name" value="G_glu_transpept"/>
    <property type="match status" value="1"/>
</dbReference>
<reference evidence="1 2" key="1">
    <citation type="submission" date="2017-02" db="EMBL/GenBank/DDBJ databases">
        <authorList>
            <person name="Peterson S.W."/>
        </authorList>
    </citation>
    <scope>NUCLEOTIDE SEQUENCE [LARGE SCALE GENOMIC DNA]</scope>
    <source>
        <strain evidence="1 2">DSM 18034</strain>
    </source>
</reference>
<dbReference type="Gene3D" id="3.60.20.40">
    <property type="match status" value="1"/>
</dbReference>
<dbReference type="InterPro" id="IPR052896">
    <property type="entry name" value="GGT-like_enzyme"/>
</dbReference>
<name>A0A1T4VJZ2_9BACT</name>
<dbReference type="PANTHER" id="PTHR43881:SF1">
    <property type="entry name" value="GAMMA-GLUTAMYLTRANSPEPTIDASE (AFU_ORTHOLOGUE AFUA_4G13580)"/>
    <property type="match status" value="1"/>
</dbReference>
<evidence type="ECO:0000313" key="1">
    <source>
        <dbReference type="EMBL" id="SKA65246.1"/>
    </source>
</evidence>
<dbReference type="InterPro" id="IPR043137">
    <property type="entry name" value="GGT_ssub_C"/>
</dbReference>
<keyword evidence="1" id="KW-0378">Hydrolase</keyword>
<gene>
    <name evidence="1" type="ORF">SAMN02745702_00504</name>
</gene>
<dbReference type="GO" id="GO:0016787">
    <property type="term" value="F:hydrolase activity"/>
    <property type="evidence" value="ECO:0007669"/>
    <property type="project" value="UniProtKB-KW"/>
</dbReference>